<sequence>MSITDSDVGTNELEKIYAEASLVGEDKGKELKFVWESDTRAFFEEQERNATGKRGNRWSLITIRLGINEESILDSSKRYEEHIVERVKNGHLPPLKQGILIWDETKVQSKIIWNSSNSSITGYAMSSSDMASLHDVYEGLDEEEESKKTEYVLQFLWRDISSEFDVIGPYFTISGTIEAQHLHTLVMKTLLVFNQFEFRVRCLLCDGASGNLALLKELCAHKKGKDISANFVSPFDGNKIHLVICPSHQVSIDFLTYYMFPLFLLKNMIAALYSSRDNGGTKSFVNEDSVHFGWETIEDVYKVDMKRAKNGQTRRVLKLKYSHIIRDSWTRLNVLPAKIMQQPYMLDAIQALADARPDEMKEHLATLEYLKACNKLFEDGILSHQKVDQLSSKVLKNIDEGYAFFKKWKDSFSNDANLREPTQKCFLAWQTWDLLELMYHGFKGFCHDFLTEHPHYYIIPVRISGSAIESVFSCLKFISGSNLSSVNYSSSITALATQREKTSNTNAENNYRNIPLSLK</sequence>
<reference evidence="2" key="1">
    <citation type="submission" date="2017-05" db="UniProtKB">
        <authorList>
            <consortium name="EnsemblMetazoa"/>
        </authorList>
    </citation>
    <scope>IDENTIFICATION</scope>
</reference>
<dbReference type="Pfam" id="PF21787">
    <property type="entry name" value="TNP-like_RNaseH_N"/>
    <property type="match status" value="1"/>
</dbReference>
<proteinExistence type="predicted"/>
<evidence type="ECO:0000313" key="2">
    <source>
        <dbReference type="EnsemblMetazoa" id="Aqu2.1.35436_001"/>
    </source>
</evidence>
<dbReference type="InterPro" id="IPR048365">
    <property type="entry name" value="TNP-like_RNaseH_N"/>
</dbReference>
<dbReference type="AlphaFoldDB" id="A0A1X7V628"/>
<dbReference type="OrthoDB" id="10064381at2759"/>
<dbReference type="InParanoid" id="A0A1X7V628"/>
<organism evidence="2">
    <name type="scientific">Amphimedon queenslandica</name>
    <name type="common">Sponge</name>
    <dbReference type="NCBI Taxonomy" id="400682"/>
    <lineage>
        <taxon>Eukaryota</taxon>
        <taxon>Metazoa</taxon>
        <taxon>Porifera</taxon>
        <taxon>Demospongiae</taxon>
        <taxon>Heteroscleromorpha</taxon>
        <taxon>Haplosclerida</taxon>
        <taxon>Niphatidae</taxon>
        <taxon>Amphimedon</taxon>
    </lineage>
</organism>
<dbReference type="EnsemblMetazoa" id="Aqu2.1.35436_001">
    <property type="protein sequence ID" value="Aqu2.1.35436_001"/>
    <property type="gene ID" value="Aqu2.1.35436"/>
</dbReference>
<name>A0A1X7V628_AMPQE</name>
<protein>
    <recommendedName>
        <fullName evidence="1">Transposable element P transposase-like RNase H domain-containing protein</fullName>
    </recommendedName>
</protein>
<feature type="domain" description="Transposable element P transposase-like RNase H" evidence="1">
    <location>
        <begin position="95"/>
        <end position="218"/>
    </location>
</feature>
<accession>A0A1X7V628</accession>
<evidence type="ECO:0000259" key="1">
    <source>
        <dbReference type="Pfam" id="PF21787"/>
    </source>
</evidence>